<sequence>MGYVPCNNGTSMKSGSAPGFPTAVRGGRRGGGGGGERDDGRQGVFRMAMNTTAALSSVASGCSLVVTRRWRRATRRSRRRGRSSPASGSSSAWSSSRVASPTSFDLFVWVPWSIALRAVSIYA</sequence>
<evidence type="ECO:0000313" key="3">
    <source>
        <dbReference type="EMBL" id="EEE67805.1"/>
    </source>
</evidence>
<protein>
    <submittedName>
        <fullName evidence="3">Uncharacterized protein</fullName>
    </submittedName>
</protein>
<feature type="compositionally biased region" description="Basic residues" evidence="1">
    <location>
        <begin position="70"/>
        <end position="82"/>
    </location>
</feature>
<dbReference type="EMBL" id="CM000144">
    <property type="protein sequence ID" value="EEE67805.1"/>
    <property type="molecule type" value="Genomic_DNA"/>
</dbReference>
<feature type="region of interest" description="Disordered" evidence="1">
    <location>
        <begin position="1"/>
        <end position="41"/>
    </location>
</feature>
<name>B9FUU8_ORYSJ</name>
<dbReference type="Proteomes" id="UP000007752">
    <property type="component" value="Chromosome 7"/>
</dbReference>
<reference evidence="3" key="1">
    <citation type="journal article" date="2005" name="PLoS Biol.">
        <title>The genomes of Oryza sativa: a history of duplications.</title>
        <authorList>
            <person name="Yu J."/>
            <person name="Wang J."/>
            <person name="Lin W."/>
            <person name="Li S."/>
            <person name="Li H."/>
            <person name="Zhou J."/>
            <person name="Ni P."/>
            <person name="Dong W."/>
            <person name="Hu S."/>
            <person name="Zeng C."/>
            <person name="Zhang J."/>
            <person name="Zhang Y."/>
            <person name="Li R."/>
            <person name="Xu Z."/>
            <person name="Li S."/>
            <person name="Li X."/>
            <person name="Zheng H."/>
            <person name="Cong L."/>
            <person name="Lin L."/>
            <person name="Yin J."/>
            <person name="Geng J."/>
            <person name="Li G."/>
            <person name="Shi J."/>
            <person name="Liu J."/>
            <person name="Lv H."/>
            <person name="Li J."/>
            <person name="Wang J."/>
            <person name="Deng Y."/>
            <person name="Ran L."/>
            <person name="Shi X."/>
            <person name="Wang X."/>
            <person name="Wu Q."/>
            <person name="Li C."/>
            <person name="Ren X."/>
            <person name="Wang J."/>
            <person name="Wang X."/>
            <person name="Li D."/>
            <person name="Liu D."/>
            <person name="Zhang X."/>
            <person name="Ji Z."/>
            <person name="Zhao W."/>
            <person name="Sun Y."/>
            <person name="Zhang Z."/>
            <person name="Bao J."/>
            <person name="Han Y."/>
            <person name="Dong L."/>
            <person name="Ji J."/>
            <person name="Chen P."/>
            <person name="Wu S."/>
            <person name="Liu J."/>
            <person name="Xiao Y."/>
            <person name="Bu D."/>
            <person name="Tan J."/>
            <person name="Yang L."/>
            <person name="Ye C."/>
            <person name="Zhang J."/>
            <person name="Xu J."/>
            <person name="Zhou Y."/>
            <person name="Yu Y."/>
            <person name="Zhang B."/>
            <person name="Zhuang S."/>
            <person name="Wei H."/>
            <person name="Liu B."/>
            <person name="Lei M."/>
            <person name="Yu H."/>
            <person name="Li Y."/>
            <person name="Xu H."/>
            <person name="Wei S."/>
            <person name="He X."/>
            <person name="Fang L."/>
            <person name="Zhang Z."/>
            <person name="Zhang Y."/>
            <person name="Huang X."/>
            <person name="Su Z."/>
            <person name="Tong W."/>
            <person name="Li J."/>
            <person name="Tong Z."/>
            <person name="Li S."/>
            <person name="Ye J."/>
            <person name="Wang L."/>
            <person name="Fang L."/>
            <person name="Lei T."/>
            <person name="Chen C."/>
            <person name="Chen H."/>
            <person name="Xu Z."/>
            <person name="Li H."/>
            <person name="Huang H."/>
            <person name="Zhang F."/>
            <person name="Xu H."/>
            <person name="Li N."/>
            <person name="Zhao C."/>
            <person name="Li S."/>
            <person name="Dong L."/>
            <person name="Huang Y."/>
            <person name="Li L."/>
            <person name="Xi Y."/>
            <person name="Qi Q."/>
            <person name="Li W."/>
            <person name="Zhang B."/>
            <person name="Hu W."/>
            <person name="Zhang Y."/>
            <person name="Tian X."/>
            <person name="Jiao Y."/>
            <person name="Liang X."/>
            <person name="Jin J."/>
            <person name="Gao L."/>
            <person name="Zheng W."/>
            <person name="Hao B."/>
            <person name="Liu S."/>
            <person name="Wang W."/>
            <person name="Yuan L."/>
            <person name="Cao M."/>
            <person name="McDermott J."/>
            <person name="Samudrala R."/>
            <person name="Wang J."/>
            <person name="Wong G.K."/>
            <person name="Yang H."/>
        </authorList>
    </citation>
    <scope>NUCLEOTIDE SEQUENCE [LARGE SCALE GENOMIC DNA]</scope>
</reference>
<proteinExistence type="predicted"/>
<accession>B9FUU8</accession>
<feature type="region of interest" description="Disordered" evidence="1">
    <location>
        <begin position="70"/>
        <end position="99"/>
    </location>
</feature>
<keyword evidence="2" id="KW-1133">Transmembrane helix</keyword>
<keyword evidence="2" id="KW-0812">Transmembrane</keyword>
<gene>
    <name evidence="3" type="ORF">OsJ_25555</name>
</gene>
<feature type="compositionally biased region" description="Low complexity" evidence="1">
    <location>
        <begin position="83"/>
        <end position="99"/>
    </location>
</feature>
<dbReference type="AlphaFoldDB" id="B9FUU8"/>
<keyword evidence="2" id="KW-0472">Membrane</keyword>
<reference evidence="3" key="2">
    <citation type="submission" date="2008-12" db="EMBL/GenBank/DDBJ databases">
        <title>Improved gene annotation of the rice (Oryza sativa) genomes.</title>
        <authorList>
            <person name="Wang J."/>
            <person name="Li R."/>
            <person name="Fan W."/>
            <person name="Huang Q."/>
            <person name="Zhang J."/>
            <person name="Zhou Y."/>
            <person name="Hu Y."/>
            <person name="Zi S."/>
            <person name="Li J."/>
            <person name="Ni P."/>
            <person name="Zheng H."/>
            <person name="Zhang Y."/>
            <person name="Zhao M."/>
            <person name="Hao Q."/>
            <person name="McDermott J."/>
            <person name="Samudrala R."/>
            <person name="Kristiansen K."/>
            <person name="Wong G.K.-S."/>
        </authorList>
    </citation>
    <scope>NUCLEOTIDE SEQUENCE</scope>
</reference>
<organism evidence="3">
    <name type="scientific">Oryza sativa subsp. japonica</name>
    <name type="common">Rice</name>
    <dbReference type="NCBI Taxonomy" id="39947"/>
    <lineage>
        <taxon>Eukaryota</taxon>
        <taxon>Viridiplantae</taxon>
        <taxon>Streptophyta</taxon>
        <taxon>Embryophyta</taxon>
        <taxon>Tracheophyta</taxon>
        <taxon>Spermatophyta</taxon>
        <taxon>Magnoliopsida</taxon>
        <taxon>Liliopsida</taxon>
        <taxon>Poales</taxon>
        <taxon>Poaceae</taxon>
        <taxon>BOP clade</taxon>
        <taxon>Oryzoideae</taxon>
        <taxon>Oryzeae</taxon>
        <taxon>Oryzinae</taxon>
        <taxon>Oryza</taxon>
        <taxon>Oryza sativa</taxon>
    </lineage>
</organism>
<evidence type="ECO:0000256" key="1">
    <source>
        <dbReference type="SAM" id="MobiDB-lite"/>
    </source>
</evidence>
<evidence type="ECO:0000256" key="2">
    <source>
        <dbReference type="SAM" id="Phobius"/>
    </source>
</evidence>
<feature type="transmembrane region" description="Helical" evidence="2">
    <location>
        <begin position="47"/>
        <end position="70"/>
    </location>
</feature>